<dbReference type="SFLD" id="SFLDS00001">
    <property type="entry name" value="Enolase"/>
    <property type="match status" value="1"/>
</dbReference>
<comment type="caution">
    <text evidence="4">The sequence shown here is derived from an EMBL/GenBank/DDBJ whole genome shotgun (WGS) entry which is preliminary data.</text>
</comment>
<accession>A0A3D9JVX1</accession>
<keyword evidence="5" id="KW-1185">Reference proteome</keyword>
<dbReference type="PANTHER" id="PTHR48080:SF2">
    <property type="entry name" value="D-GALACTONATE DEHYDRATASE"/>
    <property type="match status" value="1"/>
</dbReference>
<proteinExistence type="predicted"/>
<dbReference type="SUPFAM" id="SSF54826">
    <property type="entry name" value="Enolase N-terminal domain-like"/>
    <property type="match status" value="1"/>
</dbReference>
<evidence type="ECO:0000256" key="2">
    <source>
        <dbReference type="ARBA" id="ARBA00023239"/>
    </source>
</evidence>
<gene>
    <name evidence="4" type="ORF">DFP98_109197</name>
</gene>
<dbReference type="GO" id="GO:0046872">
    <property type="term" value="F:metal ion binding"/>
    <property type="evidence" value="ECO:0007669"/>
    <property type="project" value="UniProtKB-KW"/>
</dbReference>
<dbReference type="InterPro" id="IPR013342">
    <property type="entry name" value="Mandelate_racemase_C"/>
</dbReference>
<keyword evidence="2" id="KW-0456">Lyase</keyword>
<dbReference type="Gene3D" id="3.30.390.10">
    <property type="entry name" value="Enolase-like, N-terminal domain"/>
    <property type="match status" value="1"/>
</dbReference>
<dbReference type="SFLD" id="SFLDG00179">
    <property type="entry name" value="mandelate_racemase"/>
    <property type="match status" value="1"/>
</dbReference>
<dbReference type="InterPro" id="IPR029065">
    <property type="entry name" value="Enolase_C-like"/>
</dbReference>
<sequence length="386" mass="43128">MKITDIRIFVVDGYRTNFVFVKVCTDEGIDGIGEATLEYKEQAVVGAIEDLKRYLIGQDPFRIETHYHRIYRDSYWRTGPVLMSALSAVEMALWDINGKSLGVPVHRLFGGKYNDKVKVYANGWFAGAKTPEEFARKAAEAVERGFRGLKWDPFGSSYMDIGNCELDDALACIGAVRDAVGGEVDLFIEGHGRFNVPTAIRISKEIACFKPVWFEEPVPPDNLDAMREVRSKSPVALAGGERLFTRFPFKDALERRALDYVQPDISHAGGLSECRKIAALAEAHYVPFAPHNPSGPVANAATLQLAACTPNFFYLEIMATDVHYRSELTDEALRFEDGYMLIPDRPGLGIELNEEAAASYPYAPHDLRHYSGELTNIRPPQSKAYF</sequence>
<dbReference type="Proteomes" id="UP000256977">
    <property type="component" value="Unassembled WGS sequence"/>
</dbReference>
<dbReference type="AlphaFoldDB" id="A0A3D9JVX1"/>
<dbReference type="RefSeq" id="WP_116061195.1">
    <property type="nucleotide sequence ID" value="NZ_QRDZ01000009.1"/>
</dbReference>
<dbReference type="InterPro" id="IPR018110">
    <property type="entry name" value="Mandel_Rmase/mucon_lact_enz_CS"/>
</dbReference>
<organism evidence="4 5">
    <name type="scientific">Cohnella phaseoli</name>
    <dbReference type="NCBI Taxonomy" id="456490"/>
    <lineage>
        <taxon>Bacteria</taxon>
        <taxon>Bacillati</taxon>
        <taxon>Bacillota</taxon>
        <taxon>Bacilli</taxon>
        <taxon>Bacillales</taxon>
        <taxon>Paenibacillaceae</taxon>
        <taxon>Cohnella</taxon>
    </lineage>
</organism>
<dbReference type="NCBIfam" id="NF010624">
    <property type="entry name" value="PRK14017.1"/>
    <property type="match status" value="1"/>
</dbReference>
<dbReference type="InterPro" id="IPR034593">
    <property type="entry name" value="DgoD-like"/>
</dbReference>
<dbReference type="InterPro" id="IPR036849">
    <property type="entry name" value="Enolase-like_C_sf"/>
</dbReference>
<dbReference type="OrthoDB" id="9775391at2"/>
<feature type="domain" description="Mandelate racemase/muconate lactonizing enzyme C-terminal" evidence="3">
    <location>
        <begin position="131"/>
        <end position="236"/>
    </location>
</feature>
<reference evidence="4 5" key="1">
    <citation type="submission" date="2018-07" db="EMBL/GenBank/DDBJ databases">
        <title>Genomic Encyclopedia of Type Strains, Phase III (KMG-III): the genomes of soil and plant-associated and newly described type strains.</title>
        <authorList>
            <person name="Whitman W."/>
        </authorList>
    </citation>
    <scope>NUCLEOTIDE SEQUENCE [LARGE SCALE GENOMIC DNA]</scope>
    <source>
        <strain evidence="4 5">CECT 7287</strain>
    </source>
</reference>
<dbReference type="SUPFAM" id="SSF51604">
    <property type="entry name" value="Enolase C-terminal domain-like"/>
    <property type="match status" value="1"/>
</dbReference>
<evidence type="ECO:0000313" key="5">
    <source>
        <dbReference type="Proteomes" id="UP000256977"/>
    </source>
</evidence>
<dbReference type="EMBL" id="QRDZ01000009">
    <property type="protein sequence ID" value="RED77586.1"/>
    <property type="molecule type" value="Genomic_DNA"/>
</dbReference>
<dbReference type="Pfam" id="PF13378">
    <property type="entry name" value="MR_MLE_C"/>
    <property type="match status" value="1"/>
</dbReference>
<keyword evidence="1" id="KW-0479">Metal-binding</keyword>
<dbReference type="PROSITE" id="PS00908">
    <property type="entry name" value="MR_MLE_1"/>
    <property type="match status" value="1"/>
</dbReference>
<name>A0A3D9JVX1_9BACL</name>
<evidence type="ECO:0000259" key="3">
    <source>
        <dbReference type="SMART" id="SM00922"/>
    </source>
</evidence>
<dbReference type="InterPro" id="IPR013341">
    <property type="entry name" value="Mandelate_racemase_N_dom"/>
</dbReference>
<evidence type="ECO:0000256" key="1">
    <source>
        <dbReference type="ARBA" id="ARBA00022723"/>
    </source>
</evidence>
<dbReference type="Pfam" id="PF02746">
    <property type="entry name" value="MR_MLE_N"/>
    <property type="match status" value="1"/>
</dbReference>
<dbReference type="CDD" id="cd03316">
    <property type="entry name" value="MR_like"/>
    <property type="match status" value="1"/>
</dbReference>
<dbReference type="PANTHER" id="PTHR48080">
    <property type="entry name" value="D-GALACTONATE DEHYDRATASE-RELATED"/>
    <property type="match status" value="1"/>
</dbReference>
<dbReference type="InterPro" id="IPR029017">
    <property type="entry name" value="Enolase-like_N"/>
</dbReference>
<dbReference type="GO" id="GO:0009063">
    <property type="term" value="P:amino acid catabolic process"/>
    <property type="evidence" value="ECO:0007669"/>
    <property type="project" value="InterPro"/>
</dbReference>
<protein>
    <submittedName>
        <fullName evidence="4">Galactonate dehydratase</fullName>
    </submittedName>
</protein>
<dbReference type="SMART" id="SM00922">
    <property type="entry name" value="MR_MLE"/>
    <property type="match status" value="1"/>
</dbReference>
<dbReference type="GO" id="GO:0016829">
    <property type="term" value="F:lyase activity"/>
    <property type="evidence" value="ECO:0007669"/>
    <property type="project" value="UniProtKB-KW"/>
</dbReference>
<evidence type="ECO:0000313" key="4">
    <source>
        <dbReference type="EMBL" id="RED77586.1"/>
    </source>
</evidence>
<dbReference type="Gene3D" id="3.20.20.120">
    <property type="entry name" value="Enolase-like C-terminal domain"/>
    <property type="match status" value="1"/>
</dbReference>